<dbReference type="EMBL" id="BK015174">
    <property type="protein sequence ID" value="DAD94181.1"/>
    <property type="molecule type" value="Genomic_DNA"/>
</dbReference>
<sequence>MAVTKKLESFIERILEQCEQEGLTIAEVNSLPNWLDWRITKCVVRRNRETKFTIGTKPYEAAMPKKSVMQQLEELLMQDRKAGLAAIAEKTGYTADELETIWQEYLDTQYGEKPVTEIARDFVGIALEHDL</sequence>
<evidence type="ECO:0000313" key="1">
    <source>
        <dbReference type="EMBL" id="DAD94181.1"/>
    </source>
</evidence>
<organism evidence="1">
    <name type="scientific">Siphoviridae sp. cttpk5</name>
    <dbReference type="NCBI Taxonomy" id="2826496"/>
    <lineage>
        <taxon>Viruses</taxon>
        <taxon>Duplodnaviria</taxon>
        <taxon>Heunggongvirae</taxon>
        <taxon>Uroviricota</taxon>
        <taxon>Caudoviricetes</taxon>
    </lineage>
</organism>
<proteinExistence type="predicted"/>
<protein>
    <submittedName>
        <fullName evidence="1">Uncharacterized protein</fullName>
    </submittedName>
</protein>
<accession>A0A8S5NH78</accession>
<name>A0A8S5NH78_9CAUD</name>
<reference evidence="1" key="1">
    <citation type="journal article" date="2021" name="Proc. Natl. Acad. Sci. U.S.A.">
        <title>A Catalog of Tens of Thousands of Viruses from Human Metagenomes Reveals Hidden Associations with Chronic Diseases.</title>
        <authorList>
            <person name="Tisza M.J."/>
            <person name="Buck C.B."/>
        </authorList>
    </citation>
    <scope>NUCLEOTIDE SEQUENCE</scope>
    <source>
        <strain evidence="1">Cttpk5</strain>
    </source>
</reference>